<comment type="caution">
    <text evidence="1">The sequence shown here is derived from an EMBL/GenBank/DDBJ whole genome shotgun (WGS) entry which is preliminary data.</text>
</comment>
<gene>
    <name evidence="1" type="ORF">EDD40_4434</name>
</gene>
<accession>A0A3N1H969</accession>
<dbReference type="AlphaFoldDB" id="A0A3N1H969"/>
<name>A0A3N1H969_9PSEU</name>
<dbReference type="Proteomes" id="UP000268727">
    <property type="component" value="Unassembled WGS sequence"/>
</dbReference>
<organism evidence="1 2">
    <name type="scientific">Saccharothrix texasensis</name>
    <dbReference type="NCBI Taxonomy" id="103734"/>
    <lineage>
        <taxon>Bacteria</taxon>
        <taxon>Bacillati</taxon>
        <taxon>Actinomycetota</taxon>
        <taxon>Actinomycetes</taxon>
        <taxon>Pseudonocardiales</taxon>
        <taxon>Pseudonocardiaceae</taxon>
        <taxon>Saccharothrix</taxon>
    </lineage>
</organism>
<proteinExistence type="predicted"/>
<keyword evidence="2" id="KW-1185">Reference proteome</keyword>
<evidence type="ECO:0000313" key="2">
    <source>
        <dbReference type="Proteomes" id="UP000268727"/>
    </source>
</evidence>
<evidence type="ECO:0000313" key="1">
    <source>
        <dbReference type="EMBL" id="ROP39064.1"/>
    </source>
</evidence>
<dbReference type="OrthoDB" id="2624360at2"/>
<dbReference type="EMBL" id="RJKM01000001">
    <property type="protein sequence ID" value="ROP39064.1"/>
    <property type="molecule type" value="Genomic_DNA"/>
</dbReference>
<reference evidence="1 2" key="1">
    <citation type="submission" date="2018-11" db="EMBL/GenBank/DDBJ databases">
        <title>Sequencing the genomes of 1000 actinobacteria strains.</title>
        <authorList>
            <person name="Klenk H.-P."/>
        </authorList>
    </citation>
    <scope>NUCLEOTIDE SEQUENCE [LARGE SCALE GENOMIC DNA]</scope>
    <source>
        <strain evidence="1 2">DSM 44231</strain>
    </source>
</reference>
<dbReference type="RefSeq" id="WP_123744609.1">
    <property type="nucleotide sequence ID" value="NZ_RJKM01000001.1"/>
</dbReference>
<sequence>MKTPRSAGALKADFPYTLQTMCYVEVHQDGTVRFGHDGDAYERARSGESRLFAVWPGEWSSDMFAIDDLDEYARAFGIVHDEKRTGLAAHQHDVTWRTDPHESKPNGSYVGIELRLACGCEVNDLATFARQMGEQQGWDVATSRGWGSRWSAAEGKTYSVRVRRTTLRRR</sequence>
<protein>
    <submittedName>
        <fullName evidence="1">Uncharacterized protein</fullName>
    </submittedName>
</protein>